<dbReference type="VEuPathDB" id="FungiDB:H257_06554"/>
<dbReference type="EMBL" id="KI913126">
    <property type="protein sequence ID" value="ETV80195.1"/>
    <property type="molecule type" value="Genomic_DNA"/>
</dbReference>
<dbReference type="RefSeq" id="XP_009830119.1">
    <property type="nucleotide sequence ID" value="XM_009831817.1"/>
</dbReference>
<accession>W4GKI0</accession>
<dbReference type="GeneID" id="20808550"/>
<organism evidence="2">
    <name type="scientific">Aphanomyces astaci</name>
    <name type="common">Crayfish plague agent</name>
    <dbReference type="NCBI Taxonomy" id="112090"/>
    <lineage>
        <taxon>Eukaryota</taxon>
        <taxon>Sar</taxon>
        <taxon>Stramenopiles</taxon>
        <taxon>Oomycota</taxon>
        <taxon>Saprolegniomycetes</taxon>
        <taxon>Saprolegniales</taxon>
        <taxon>Verrucalvaceae</taxon>
        <taxon>Aphanomyces</taxon>
    </lineage>
</organism>
<reference evidence="2" key="1">
    <citation type="submission" date="2013-12" db="EMBL/GenBank/DDBJ databases">
        <title>The Genome Sequence of Aphanomyces astaci APO3.</title>
        <authorList>
            <consortium name="The Broad Institute Genomics Platform"/>
            <person name="Russ C."/>
            <person name="Tyler B."/>
            <person name="van West P."/>
            <person name="Dieguez-Uribeondo J."/>
            <person name="Young S.K."/>
            <person name="Zeng Q."/>
            <person name="Gargeya S."/>
            <person name="Fitzgerald M."/>
            <person name="Abouelleil A."/>
            <person name="Alvarado L."/>
            <person name="Chapman S.B."/>
            <person name="Gainer-Dewar J."/>
            <person name="Goldberg J."/>
            <person name="Griggs A."/>
            <person name="Gujja S."/>
            <person name="Hansen M."/>
            <person name="Howarth C."/>
            <person name="Imamovic A."/>
            <person name="Ireland A."/>
            <person name="Larimer J."/>
            <person name="McCowan C."/>
            <person name="Murphy C."/>
            <person name="Pearson M."/>
            <person name="Poon T.W."/>
            <person name="Priest M."/>
            <person name="Roberts A."/>
            <person name="Saif S."/>
            <person name="Shea T."/>
            <person name="Sykes S."/>
            <person name="Wortman J."/>
            <person name="Nusbaum C."/>
            <person name="Birren B."/>
        </authorList>
    </citation>
    <scope>NUCLEOTIDE SEQUENCE [LARGE SCALE GENOMIC DNA]</scope>
    <source>
        <strain evidence="2">APO3</strain>
    </source>
</reference>
<proteinExistence type="predicted"/>
<evidence type="ECO:0000313" key="2">
    <source>
        <dbReference type="EMBL" id="ETV80195.1"/>
    </source>
</evidence>
<sequence>MMTWTHVVVDVMHDVDSFWNVHLPPSSQIPTSSQIKISHKLRAKKTKSWCAYLVDAAEGAETAWLDVVECDNLQRLMDSNDTTSRRARLTAFWITRCLASTYRRDRKIHYSFSVSAQFKPAPSCWVWAMARHTQQDGAATNQFRRLLDVHDVTAAVVLQGPVHVSPTVDQLGPSVSNHAQRSLPTFVKPNEVKCVACQDDAMDDTDNSLGGDPFFFGSSSSMHPDRRRPPKPYAVPTKTSWADAQARGLSHTRDTGVLAIAEADLGMTKQFDIPLTWGGKHTGYLHVDVRVTIVSDVHWELYLNPPSRRS</sequence>
<dbReference type="AlphaFoldDB" id="W4GKI0"/>
<name>W4GKI0_APHAT</name>
<feature type="region of interest" description="Disordered" evidence="1">
    <location>
        <begin position="217"/>
        <end position="241"/>
    </location>
</feature>
<protein>
    <submittedName>
        <fullName evidence="2">Uncharacterized protein</fullName>
    </submittedName>
</protein>
<dbReference type="OrthoDB" id="100006at2759"/>
<dbReference type="STRING" id="112090.W4GKI0"/>
<gene>
    <name evidence="2" type="ORF">H257_06554</name>
</gene>
<evidence type="ECO:0000256" key="1">
    <source>
        <dbReference type="SAM" id="MobiDB-lite"/>
    </source>
</evidence>